<accession>A0AAV2R438</accession>
<keyword evidence="1" id="KW-0175">Coiled coil</keyword>
<feature type="region of interest" description="Disordered" evidence="2">
    <location>
        <begin position="225"/>
        <end position="250"/>
    </location>
</feature>
<keyword evidence="5" id="KW-1185">Reference proteome</keyword>
<dbReference type="GO" id="GO:0030054">
    <property type="term" value="C:cell junction"/>
    <property type="evidence" value="ECO:0007669"/>
    <property type="project" value="TreeGrafter"/>
</dbReference>
<evidence type="ECO:0000313" key="4">
    <source>
        <dbReference type="EMBL" id="CAL4114085.1"/>
    </source>
</evidence>
<feature type="compositionally biased region" description="Polar residues" evidence="2">
    <location>
        <begin position="225"/>
        <end position="236"/>
    </location>
</feature>
<name>A0AAV2R438_MEGNR</name>
<feature type="region of interest" description="Disordered" evidence="2">
    <location>
        <begin position="379"/>
        <end position="420"/>
    </location>
</feature>
<reference evidence="4 5" key="1">
    <citation type="submission" date="2024-05" db="EMBL/GenBank/DDBJ databases">
        <authorList>
            <person name="Wallberg A."/>
        </authorList>
    </citation>
    <scope>NUCLEOTIDE SEQUENCE [LARGE SCALE GENOMIC DNA]</scope>
</reference>
<dbReference type="GO" id="GO:0035332">
    <property type="term" value="P:positive regulation of hippo signaling"/>
    <property type="evidence" value="ECO:0007669"/>
    <property type="project" value="TreeGrafter"/>
</dbReference>
<dbReference type="EMBL" id="CAXKWB010015562">
    <property type="protein sequence ID" value="CAL4114085.1"/>
    <property type="molecule type" value="Genomic_DNA"/>
</dbReference>
<dbReference type="AlphaFoldDB" id="A0AAV2R438"/>
<protein>
    <recommendedName>
        <fullName evidence="3">Schwannomin interacting protein 1 C-terminal domain-containing protein</fullName>
    </recommendedName>
</protein>
<dbReference type="InterPro" id="IPR039045">
    <property type="entry name" value="SCHIP_1"/>
</dbReference>
<evidence type="ECO:0000259" key="3">
    <source>
        <dbReference type="Pfam" id="PF10148"/>
    </source>
</evidence>
<feature type="domain" description="Schwannomin interacting protein 1 C-terminal" evidence="3">
    <location>
        <begin position="150"/>
        <end position="384"/>
    </location>
</feature>
<evidence type="ECO:0000256" key="2">
    <source>
        <dbReference type="SAM" id="MobiDB-lite"/>
    </source>
</evidence>
<gene>
    <name evidence="4" type="ORF">MNOR_LOCUS20277</name>
</gene>
<proteinExistence type="predicted"/>
<sequence length="420" mass="48172">MLTNFMSHIKGQIIATEEDKINQNVPKNSVTLGALRSHTAKVSTKFVSSFKTQSNKVTNYIWNKEDHINGNYRKNNLSSEEKERLRTNPPSLLEQLKWPVLVNNSFQWSPSVNSDDPEEEDIIEKFIRVIKVEDCYDNSQDTFYNHPTRRRNDREEIRRKLAMGFDEDFERPLRKPSLQSRLQSGMNLQICFMNETASDCESQCSDTESTQDRIEDNVVDVTGSTTSLNIKGSTPIPTKMRKSKSGLTGKEPMDFFTRQAQLQTEARMALGQAKEMARMQMEIEKQQKKKSPIADIVRESMLKIGVHFPDSKRRVSRQILTDMNIAQLQVIVNDLHTQIESLNGDLVTMLLERDDLHMEQDSMLVDIEDLTKHMGAKELSLREEQSETQSLSNARCSPKMTASPKRPRSKSLKLTGSPRK</sequence>
<dbReference type="InterPro" id="IPR015649">
    <property type="entry name" value="SCHIP_1_C"/>
</dbReference>
<evidence type="ECO:0000256" key="1">
    <source>
        <dbReference type="ARBA" id="ARBA00023054"/>
    </source>
</evidence>
<organism evidence="4 5">
    <name type="scientific">Meganyctiphanes norvegica</name>
    <name type="common">Northern krill</name>
    <name type="synonym">Thysanopoda norvegica</name>
    <dbReference type="NCBI Taxonomy" id="48144"/>
    <lineage>
        <taxon>Eukaryota</taxon>
        <taxon>Metazoa</taxon>
        <taxon>Ecdysozoa</taxon>
        <taxon>Arthropoda</taxon>
        <taxon>Crustacea</taxon>
        <taxon>Multicrustacea</taxon>
        <taxon>Malacostraca</taxon>
        <taxon>Eumalacostraca</taxon>
        <taxon>Eucarida</taxon>
        <taxon>Euphausiacea</taxon>
        <taxon>Euphausiidae</taxon>
        <taxon>Meganyctiphanes</taxon>
    </lineage>
</organism>
<dbReference type="PANTHER" id="PTHR13103">
    <property type="entry name" value="SCHWANNOMIN INTERACTING PROTEIN 1"/>
    <property type="match status" value="1"/>
</dbReference>
<dbReference type="Pfam" id="PF10148">
    <property type="entry name" value="SCHIP-1_C"/>
    <property type="match status" value="1"/>
</dbReference>
<evidence type="ECO:0000313" key="5">
    <source>
        <dbReference type="Proteomes" id="UP001497623"/>
    </source>
</evidence>
<dbReference type="GO" id="GO:0005886">
    <property type="term" value="C:plasma membrane"/>
    <property type="evidence" value="ECO:0007669"/>
    <property type="project" value="TreeGrafter"/>
</dbReference>
<dbReference type="PANTHER" id="PTHR13103:SF2">
    <property type="entry name" value="IQCJ-SCHIP1 READTHROUGH TRANSCRIPT PROTEIN-RELATED"/>
    <property type="match status" value="1"/>
</dbReference>
<comment type="caution">
    <text evidence="4">The sequence shown here is derived from an EMBL/GenBank/DDBJ whole genome shotgun (WGS) entry which is preliminary data.</text>
</comment>
<dbReference type="Proteomes" id="UP001497623">
    <property type="component" value="Unassembled WGS sequence"/>
</dbReference>